<name>A0A834LZT6_RHOSS</name>
<reference evidence="2" key="1">
    <citation type="submission" date="2019-11" db="EMBL/GenBank/DDBJ databases">
        <authorList>
            <person name="Liu Y."/>
            <person name="Hou J."/>
            <person name="Li T.-Q."/>
            <person name="Guan C.-H."/>
            <person name="Wu X."/>
            <person name="Wu H.-Z."/>
            <person name="Ling F."/>
            <person name="Zhang R."/>
            <person name="Shi X.-G."/>
            <person name="Ren J.-P."/>
            <person name="Chen E.-F."/>
            <person name="Sun J.-M."/>
        </authorList>
    </citation>
    <scope>NUCLEOTIDE SEQUENCE</scope>
    <source>
        <strain evidence="2">Adult_tree_wgs_1</strain>
        <tissue evidence="2">Leaves</tissue>
    </source>
</reference>
<protein>
    <submittedName>
        <fullName evidence="2">Uncharacterized protein</fullName>
    </submittedName>
</protein>
<dbReference type="EMBL" id="WJXA01000001">
    <property type="protein sequence ID" value="KAF7154515.1"/>
    <property type="molecule type" value="Genomic_DNA"/>
</dbReference>
<gene>
    <name evidence="2" type="ORF">RHSIM_Rhsim01G0254200</name>
</gene>
<feature type="compositionally biased region" description="Polar residues" evidence="1">
    <location>
        <begin position="29"/>
        <end position="46"/>
    </location>
</feature>
<proteinExistence type="predicted"/>
<feature type="compositionally biased region" description="Polar residues" evidence="1">
    <location>
        <begin position="1"/>
        <end position="11"/>
    </location>
</feature>
<feature type="region of interest" description="Disordered" evidence="1">
    <location>
        <begin position="65"/>
        <end position="84"/>
    </location>
</feature>
<dbReference type="Proteomes" id="UP000626092">
    <property type="component" value="Unassembled WGS sequence"/>
</dbReference>
<evidence type="ECO:0000313" key="2">
    <source>
        <dbReference type="EMBL" id="KAF7154515.1"/>
    </source>
</evidence>
<keyword evidence="3" id="KW-1185">Reference proteome</keyword>
<feature type="region of interest" description="Disordered" evidence="1">
    <location>
        <begin position="27"/>
        <end position="46"/>
    </location>
</feature>
<accession>A0A834LZT6</accession>
<sequence length="84" mass="8873">MKLPLTAQNKEITPVNVSGPELLLKHPNNDATATTVGNPQEAPPTQLSTTAILTPTTHQTLTTLLRPPPKIAKPGETQTSTGQI</sequence>
<evidence type="ECO:0000313" key="3">
    <source>
        <dbReference type="Proteomes" id="UP000626092"/>
    </source>
</evidence>
<organism evidence="2 3">
    <name type="scientific">Rhododendron simsii</name>
    <name type="common">Sims's rhododendron</name>
    <dbReference type="NCBI Taxonomy" id="118357"/>
    <lineage>
        <taxon>Eukaryota</taxon>
        <taxon>Viridiplantae</taxon>
        <taxon>Streptophyta</taxon>
        <taxon>Embryophyta</taxon>
        <taxon>Tracheophyta</taxon>
        <taxon>Spermatophyta</taxon>
        <taxon>Magnoliopsida</taxon>
        <taxon>eudicotyledons</taxon>
        <taxon>Gunneridae</taxon>
        <taxon>Pentapetalae</taxon>
        <taxon>asterids</taxon>
        <taxon>Ericales</taxon>
        <taxon>Ericaceae</taxon>
        <taxon>Ericoideae</taxon>
        <taxon>Rhodoreae</taxon>
        <taxon>Rhododendron</taxon>
    </lineage>
</organism>
<dbReference type="AlphaFoldDB" id="A0A834LZT6"/>
<feature type="region of interest" description="Disordered" evidence="1">
    <location>
        <begin position="1"/>
        <end position="21"/>
    </location>
</feature>
<evidence type="ECO:0000256" key="1">
    <source>
        <dbReference type="SAM" id="MobiDB-lite"/>
    </source>
</evidence>
<comment type="caution">
    <text evidence="2">The sequence shown here is derived from an EMBL/GenBank/DDBJ whole genome shotgun (WGS) entry which is preliminary data.</text>
</comment>